<feature type="transmembrane region" description="Helical" evidence="7">
    <location>
        <begin position="214"/>
        <end position="232"/>
    </location>
</feature>
<protein>
    <submittedName>
        <fullName evidence="9">MFS transporter</fullName>
    </submittedName>
</protein>
<evidence type="ECO:0000256" key="4">
    <source>
        <dbReference type="ARBA" id="ARBA00022692"/>
    </source>
</evidence>
<dbReference type="CDD" id="cd17321">
    <property type="entry name" value="MFS_MMR_MDR_like"/>
    <property type="match status" value="1"/>
</dbReference>
<dbReference type="Gene3D" id="1.20.1250.20">
    <property type="entry name" value="MFS general substrate transporter like domains"/>
    <property type="match status" value="1"/>
</dbReference>
<dbReference type="InterPro" id="IPR036259">
    <property type="entry name" value="MFS_trans_sf"/>
</dbReference>
<evidence type="ECO:0000256" key="1">
    <source>
        <dbReference type="ARBA" id="ARBA00004651"/>
    </source>
</evidence>
<evidence type="ECO:0000256" key="3">
    <source>
        <dbReference type="ARBA" id="ARBA00022475"/>
    </source>
</evidence>
<feature type="transmembrane region" description="Helical" evidence="7">
    <location>
        <begin position="375"/>
        <end position="395"/>
    </location>
</feature>
<dbReference type="InterPro" id="IPR011701">
    <property type="entry name" value="MFS"/>
</dbReference>
<dbReference type="RefSeq" id="WP_378573771.1">
    <property type="nucleotide sequence ID" value="NZ_JBHSFQ010000008.1"/>
</dbReference>
<feature type="transmembrane region" description="Helical" evidence="7">
    <location>
        <begin position="311"/>
        <end position="334"/>
    </location>
</feature>
<evidence type="ECO:0000256" key="5">
    <source>
        <dbReference type="ARBA" id="ARBA00022989"/>
    </source>
</evidence>
<evidence type="ECO:0000256" key="7">
    <source>
        <dbReference type="SAM" id="Phobius"/>
    </source>
</evidence>
<dbReference type="InterPro" id="IPR020846">
    <property type="entry name" value="MFS_dom"/>
</dbReference>
<dbReference type="PANTHER" id="PTHR42718">
    <property type="entry name" value="MAJOR FACILITATOR SUPERFAMILY MULTIDRUG TRANSPORTER MFSC"/>
    <property type="match status" value="1"/>
</dbReference>
<feature type="transmembrane region" description="Helical" evidence="7">
    <location>
        <begin position="56"/>
        <end position="79"/>
    </location>
</feature>
<feature type="transmembrane region" description="Helical" evidence="7">
    <location>
        <begin position="91"/>
        <end position="114"/>
    </location>
</feature>
<feature type="transmembrane region" description="Helical" evidence="7">
    <location>
        <begin position="148"/>
        <end position="170"/>
    </location>
</feature>
<feature type="transmembrane region" description="Helical" evidence="7">
    <location>
        <begin position="120"/>
        <end position="141"/>
    </location>
</feature>
<feature type="domain" description="Major facilitator superfamily (MFS) profile" evidence="8">
    <location>
        <begin position="25"/>
        <end position="479"/>
    </location>
</feature>
<evidence type="ECO:0000256" key="6">
    <source>
        <dbReference type="ARBA" id="ARBA00023136"/>
    </source>
</evidence>
<dbReference type="EMBL" id="JBHSFQ010000008">
    <property type="protein sequence ID" value="MFC4562494.1"/>
    <property type="molecule type" value="Genomic_DNA"/>
</dbReference>
<gene>
    <name evidence="9" type="ORF">ACFO4E_11580</name>
</gene>
<reference evidence="10" key="1">
    <citation type="journal article" date="2019" name="Int. J. Syst. Evol. Microbiol.">
        <title>The Global Catalogue of Microorganisms (GCM) 10K type strain sequencing project: providing services to taxonomists for standard genome sequencing and annotation.</title>
        <authorList>
            <consortium name="The Broad Institute Genomics Platform"/>
            <consortium name="The Broad Institute Genome Sequencing Center for Infectious Disease"/>
            <person name="Wu L."/>
            <person name="Ma J."/>
        </authorList>
    </citation>
    <scope>NUCLEOTIDE SEQUENCE [LARGE SCALE GENOMIC DNA]</scope>
    <source>
        <strain evidence="10">XZYJ18</strain>
    </source>
</reference>
<proteinExistence type="predicted"/>
<comment type="subcellular location">
    <subcellularLocation>
        <location evidence="1">Cell membrane</location>
        <topology evidence="1">Multi-pass membrane protein</topology>
    </subcellularLocation>
</comment>
<dbReference type="Gene3D" id="1.20.1720.10">
    <property type="entry name" value="Multidrug resistance protein D"/>
    <property type="match status" value="1"/>
</dbReference>
<feature type="transmembrane region" description="Helical" evidence="7">
    <location>
        <begin position="285"/>
        <end position="305"/>
    </location>
</feature>
<comment type="caution">
    <text evidence="9">The sequence shown here is derived from an EMBL/GenBank/DDBJ whole genome shotgun (WGS) entry which is preliminary data.</text>
</comment>
<evidence type="ECO:0000313" key="10">
    <source>
        <dbReference type="Proteomes" id="UP001595923"/>
    </source>
</evidence>
<evidence type="ECO:0000259" key="8">
    <source>
        <dbReference type="PROSITE" id="PS50850"/>
    </source>
</evidence>
<dbReference type="PROSITE" id="PS50850">
    <property type="entry name" value="MFS"/>
    <property type="match status" value="1"/>
</dbReference>
<dbReference type="SUPFAM" id="SSF103473">
    <property type="entry name" value="MFS general substrate transporter"/>
    <property type="match status" value="1"/>
</dbReference>
<dbReference type="PANTHER" id="PTHR42718:SF46">
    <property type="entry name" value="BLR6921 PROTEIN"/>
    <property type="match status" value="1"/>
</dbReference>
<keyword evidence="4 7" id="KW-0812">Transmembrane</keyword>
<feature type="transmembrane region" description="Helical" evidence="7">
    <location>
        <begin position="407"/>
        <end position="433"/>
    </location>
</feature>
<keyword evidence="10" id="KW-1185">Reference proteome</keyword>
<keyword evidence="5 7" id="KW-1133">Transmembrane helix</keyword>
<feature type="transmembrane region" description="Helical" evidence="7">
    <location>
        <begin position="244"/>
        <end position="264"/>
    </location>
</feature>
<evidence type="ECO:0000313" key="9">
    <source>
        <dbReference type="EMBL" id="MFC4562494.1"/>
    </source>
</evidence>
<feature type="transmembrane region" description="Helical" evidence="7">
    <location>
        <begin position="182"/>
        <end position="202"/>
    </location>
</feature>
<feature type="transmembrane region" description="Helical" evidence="7">
    <location>
        <begin position="346"/>
        <end position="363"/>
    </location>
</feature>
<evidence type="ECO:0000256" key="2">
    <source>
        <dbReference type="ARBA" id="ARBA00022448"/>
    </source>
</evidence>
<feature type="transmembrane region" description="Helical" evidence="7">
    <location>
        <begin position="453"/>
        <end position="475"/>
    </location>
</feature>
<keyword evidence="3" id="KW-1003">Cell membrane</keyword>
<keyword evidence="6 7" id="KW-0472">Membrane</keyword>
<accession>A0ABV9DVW3</accession>
<dbReference type="Pfam" id="PF07690">
    <property type="entry name" value="MFS_1"/>
    <property type="match status" value="1"/>
</dbReference>
<sequence>MSATSIPSAPPAPARPLSPAARRTALGVIATAALMTILDGSIVTVAMPAIQNDLGFSPAGLSWVVNAYLIAFGSLLLLSGRIGDLIGRKRMFLLGTVVFTAASVLAGAAASPAMLIAARFLQGAGSAMASAVSLGILVTLFTEARERAGAIAVFAFTGSAGASIGQVLGGVLTDTLGWHSNFLINLPIGIAVLAVAAVVLPAERGIGLAAGADVVGAALVTGGLMSGIYAVVQVSEQGSTSPTALASGALAAALLTGFAVRQATAATPLVPLRIFRSRSVSGANLVQILMVAALFSFQVLFALYLQRVVGYGAAATGLAMLPAAVSIGVVSLGVSARLNTRFGERNVLLAGLALLTLLFALLTRVPVDPDYLTDLFPVMLLAAGFGLAMPALTSLGMSDAGEDDAGLVSGLFNTTQQIGMAVGVAVLSTLAAARTDTLLTRGTADAEALTSGYHLAFAIGAGLLATAFAVAFTVLRRRS</sequence>
<feature type="transmembrane region" description="Helical" evidence="7">
    <location>
        <begin position="25"/>
        <end position="50"/>
    </location>
</feature>
<keyword evidence="2" id="KW-0813">Transport</keyword>
<name>A0ABV9DVW3_9ACTN</name>
<dbReference type="Proteomes" id="UP001595923">
    <property type="component" value="Unassembled WGS sequence"/>
</dbReference>
<organism evidence="9 10">
    <name type="scientific">Nocardiopsis mangrovi</name>
    <dbReference type="NCBI Taxonomy" id="1179818"/>
    <lineage>
        <taxon>Bacteria</taxon>
        <taxon>Bacillati</taxon>
        <taxon>Actinomycetota</taxon>
        <taxon>Actinomycetes</taxon>
        <taxon>Streptosporangiales</taxon>
        <taxon>Nocardiopsidaceae</taxon>
        <taxon>Nocardiopsis</taxon>
    </lineage>
</organism>